<dbReference type="Pfam" id="PF06580">
    <property type="entry name" value="His_kinase"/>
    <property type="match status" value="1"/>
</dbReference>
<evidence type="ECO:0000313" key="3">
    <source>
        <dbReference type="EMBL" id="PRY86006.1"/>
    </source>
</evidence>
<dbReference type="RefSeq" id="WP_106134812.1">
    <property type="nucleotide sequence ID" value="NZ_PVTR01000010.1"/>
</dbReference>
<keyword evidence="1" id="KW-0472">Membrane</keyword>
<keyword evidence="3" id="KW-0418">Kinase</keyword>
<keyword evidence="1" id="KW-0812">Transmembrane</keyword>
<keyword evidence="4" id="KW-1185">Reference proteome</keyword>
<feature type="domain" description="Signal transduction histidine kinase internal region" evidence="2">
    <location>
        <begin position="152"/>
        <end position="230"/>
    </location>
</feature>
<accession>A0A2T0WH41</accession>
<dbReference type="GO" id="GO:0000155">
    <property type="term" value="F:phosphorelay sensor kinase activity"/>
    <property type="evidence" value="ECO:0007669"/>
    <property type="project" value="InterPro"/>
</dbReference>
<dbReference type="EMBL" id="PVTR01000010">
    <property type="protein sequence ID" value="PRY86006.1"/>
    <property type="molecule type" value="Genomic_DNA"/>
</dbReference>
<keyword evidence="3" id="KW-0808">Transferase</keyword>
<dbReference type="Gene3D" id="3.30.565.10">
    <property type="entry name" value="Histidine kinase-like ATPase, C-terminal domain"/>
    <property type="match status" value="1"/>
</dbReference>
<feature type="transmembrane region" description="Helical" evidence="1">
    <location>
        <begin position="7"/>
        <end position="25"/>
    </location>
</feature>
<reference evidence="3 4" key="1">
    <citation type="submission" date="2018-03" db="EMBL/GenBank/DDBJ databases">
        <title>Genomic Encyclopedia of Archaeal and Bacterial Type Strains, Phase II (KMG-II): from individual species to whole genera.</title>
        <authorList>
            <person name="Goeker M."/>
        </authorList>
    </citation>
    <scope>NUCLEOTIDE SEQUENCE [LARGE SCALE GENOMIC DNA]</scope>
    <source>
        <strain evidence="3 4">DSM 27929</strain>
    </source>
</reference>
<proteinExistence type="predicted"/>
<sequence>MNRIRLYWSLQILGWSGLALIYLFFVSLYSGVSPVQVGAFFSLSAFYLFSTHVFRNVLKKYGWFNLSFGRLLFYTFLGIIALSITNTIAQVLINWIFDTLNPEVDFRPIAIAGNIFVSFLFYALWAMLYFLFHFLDNYNQSLKYQAKINEIQLNHLKSQLNPHFIFNALNSVRALVDEDPIKAKSAITQLSNILRFSLMMDKKRTIDFENEFNTVKDYLNLESIRFEERLDVKYEIDPTAYEYKVPPMMLQTIVENAIKHGISNRLKGGLIQIKCHEGISDSLIIQVKNSGQLKPNALTKKKDGEGHGISNTIQRLKLIYGSRASFKIFNSGSDFVITEIKIPKQNLTLG</sequence>
<comment type="caution">
    <text evidence="3">The sequence shown here is derived from an EMBL/GenBank/DDBJ whole genome shotgun (WGS) entry which is preliminary data.</text>
</comment>
<name>A0A2T0WH41_9BACT</name>
<dbReference type="GO" id="GO:0016020">
    <property type="term" value="C:membrane"/>
    <property type="evidence" value="ECO:0007669"/>
    <property type="project" value="InterPro"/>
</dbReference>
<keyword evidence="1" id="KW-1133">Transmembrane helix</keyword>
<dbReference type="AlphaFoldDB" id="A0A2T0WH41"/>
<feature type="transmembrane region" description="Helical" evidence="1">
    <location>
        <begin position="109"/>
        <end position="132"/>
    </location>
</feature>
<dbReference type="Proteomes" id="UP000238157">
    <property type="component" value="Unassembled WGS sequence"/>
</dbReference>
<dbReference type="InterPro" id="IPR036890">
    <property type="entry name" value="HATPase_C_sf"/>
</dbReference>
<dbReference type="PANTHER" id="PTHR34220">
    <property type="entry name" value="SENSOR HISTIDINE KINASE YPDA"/>
    <property type="match status" value="1"/>
</dbReference>
<dbReference type="PANTHER" id="PTHR34220:SF7">
    <property type="entry name" value="SENSOR HISTIDINE KINASE YPDA"/>
    <property type="match status" value="1"/>
</dbReference>
<dbReference type="OrthoDB" id="9792992at2"/>
<protein>
    <submittedName>
        <fullName evidence="3">Histidine kinase</fullName>
    </submittedName>
</protein>
<evidence type="ECO:0000259" key="2">
    <source>
        <dbReference type="Pfam" id="PF06580"/>
    </source>
</evidence>
<dbReference type="SUPFAM" id="SSF55874">
    <property type="entry name" value="ATPase domain of HSP90 chaperone/DNA topoisomerase II/histidine kinase"/>
    <property type="match status" value="1"/>
</dbReference>
<feature type="transmembrane region" description="Helical" evidence="1">
    <location>
        <begin position="71"/>
        <end position="97"/>
    </location>
</feature>
<dbReference type="InterPro" id="IPR050640">
    <property type="entry name" value="Bact_2-comp_sensor_kinase"/>
</dbReference>
<gene>
    <name evidence="3" type="ORF">CLW00_110138</name>
</gene>
<organism evidence="3 4">
    <name type="scientific">Mongoliibacter ruber</name>
    <dbReference type="NCBI Taxonomy" id="1750599"/>
    <lineage>
        <taxon>Bacteria</taxon>
        <taxon>Pseudomonadati</taxon>
        <taxon>Bacteroidota</taxon>
        <taxon>Cytophagia</taxon>
        <taxon>Cytophagales</taxon>
        <taxon>Cyclobacteriaceae</taxon>
        <taxon>Mongoliibacter</taxon>
    </lineage>
</organism>
<evidence type="ECO:0000313" key="4">
    <source>
        <dbReference type="Proteomes" id="UP000238157"/>
    </source>
</evidence>
<dbReference type="InterPro" id="IPR010559">
    <property type="entry name" value="Sig_transdc_His_kin_internal"/>
</dbReference>
<evidence type="ECO:0000256" key="1">
    <source>
        <dbReference type="SAM" id="Phobius"/>
    </source>
</evidence>
<feature type="transmembrane region" description="Helical" evidence="1">
    <location>
        <begin position="31"/>
        <end position="50"/>
    </location>
</feature>